<feature type="transmembrane region" description="Helical" evidence="11">
    <location>
        <begin position="307"/>
        <end position="325"/>
    </location>
</feature>
<evidence type="ECO:0000256" key="1">
    <source>
        <dbReference type="ARBA" id="ARBA00004651"/>
    </source>
</evidence>
<dbReference type="PROSITE" id="PS00216">
    <property type="entry name" value="SUGAR_TRANSPORT_1"/>
    <property type="match status" value="1"/>
</dbReference>
<evidence type="ECO:0000256" key="11">
    <source>
        <dbReference type="SAM" id="Phobius"/>
    </source>
</evidence>
<keyword evidence="8 11" id="KW-0472">Membrane</keyword>
<evidence type="ECO:0000259" key="12">
    <source>
        <dbReference type="PROSITE" id="PS50850"/>
    </source>
</evidence>
<keyword evidence="6" id="KW-0769">Symport</keyword>
<reference evidence="14" key="1">
    <citation type="submission" date="2016-05" db="EMBL/GenBank/DDBJ databases">
        <authorList>
            <person name="Liu B."/>
            <person name="Wang J."/>
            <person name="Zhu Y."/>
            <person name="Liu G."/>
            <person name="Chen Q."/>
            <person name="Chen Z."/>
            <person name="Lan J."/>
            <person name="Che J."/>
            <person name="Ge C."/>
            <person name="Shi H."/>
            <person name="Pan Z."/>
            <person name="Liu X."/>
        </authorList>
    </citation>
    <scope>NUCLEOTIDE SEQUENCE [LARGE SCALE GENOMIC DNA]</scope>
    <source>
        <strain evidence="14">FJAT-27215</strain>
    </source>
</reference>
<evidence type="ECO:0000256" key="9">
    <source>
        <dbReference type="ARBA" id="ARBA00037295"/>
    </source>
</evidence>
<dbReference type="InterPro" id="IPR005828">
    <property type="entry name" value="MFS_sugar_transport-like"/>
</dbReference>
<feature type="domain" description="Major facilitator superfamily (MFS) profile" evidence="12">
    <location>
        <begin position="14"/>
        <end position="427"/>
    </location>
</feature>
<gene>
    <name evidence="13" type="ORF">A8F95_20340</name>
</gene>
<comment type="caution">
    <text evidence="13">The sequence shown here is derived from an EMBL/GenBank/DDBJ whole genome shotgun (WGS) entry which is preliminary data.</text>
</comment>
<keyword evidence="7 11" id="KW-1133">Transmembrane helix</keyword>
<dbReference type="GO" id="GO:0015293">
    <property type="term" value="F:symporter activity"/>
    <property type="evidence" value="ECO:0007669"/>
    <property type="project" value="UniProtKB-KW"/>
</dbReference>
<dbReference type="PROSITE" id="PS50850">
    <property type="entry name" value="MFS"/>
    <property type="match status" value="1"/>
</dbReference>
<protein>
    <recommendedName>
        <fullName evidence="10">Putative proline/betaine transporter</fullName>
    </recommendedName>
</protein>
<dbReference type="Pfam" id="PF00083">
    <property type="entry name" value="Sugar_tr"/>
    <property type="match status" value="1"/>
</dbReference>
<evidence type="ECO:0000256" key="7">
    <source>
        <dbReference type="ARBA" id="ARBA00022989"/>
    </source>
</evidence>
<keyword evidence="3" id="KW-0813">Transport</keyword>
<feature type="transmembrane region" description="Helical" evidence="11">
    <location>
        <begin position="51"/>
        <end position="67"/>
    </location>
</feature>
<comment type="similarity">
    <text evidence="2">Belongs to the major facilitator superfamily. Metabolite:H+ Symporter (MHS) family (TC 2.A.1.6) family.</text>
</comment>
<dbReference type="EMBL" id="MAYT01000006">
    <property type="protein sequence ID" value="OCA91776.1"/>
    <property type="molecule type" value="Genomic_DNA"/>
</dbReference>
<dbReference type="SUPFAM" id="SSF103473">
    <property type="entry name" value="MFS general substrate transporter"/>
    <property type="match status" value="1"/>
</dbReference>
<evidence type="ECO:0000256" key="3">
    <source>
        <dbReference type="ARBA" id="ARBA00022448"/>
    </source>
</evidence>
<dbReference type="PANTHER" id="PTHR43045:SF1">
    <property type="entry name" value="SHIKIMATE TRANSPORTER"/>
    <property type="match status" value="1"/>
</dbReference>
<accession>A0A1B9B6Q5</accession>
<keyword evidence="5 11" id="KW-0812">Transmembrane</keyword>
<comment type="subcellular location">
    <subcellularLocation>
        <location evidence="1">Cell membrane</location>
        <topology evidence="1">Multi-pass membrane protein</topology>
    </subcellularLocation>
</comment>
<dbReference type="CDD" id="cd17369">
    <property type="entry name" value="MFS_ShiA_like"/>
    <property type="match status" value="1"/>
</dbReference>
<proteinExistence type="inferred from homology"/>
<dbReference type="AlphaFoldDB" id="A0A1B9B6Q5"/>
<dbReference type="Gene3D" id="1.20.1250.20">
    <property type="entry name" value="MFS general substrate transporter like domains"/>
    <property type="match status" value="2"/>
</dbReference>
<feature type="transmembrane region" description="Helical" evidence="11">
    <location>
        <begin position="187"/>
        <end position="206"/>
    </location>
</feature>
<name>A0A1B9B6Q5_9BACI</name>
<feature type="transmembrane region" description="Helical" evidence="11">
    <location>
        <begin position="88"/>
        <end position="108"/>
    </location>
</feature>
<dbReference type="FunFam" id="1.20.1250.20:FF:000001">
    <property type="entry name" value="Dicarboxylate MFS transporter"/>
    <property type="match status" value="1"/>
</dbReference>
<dbReference type="GO" id="GO:0005886">
    <property type="term" value="C:plasma membrane"/>
    <property type="evidence" value="ECO:0007669"/>
    <property type="project" value="UniProtKB-SubCell"/>
</dbReference>
<evidence type="ECO:0000313" key="13">
    <source>
        <dbReference type="EMBL" id="OCA91776.1"/>
    </source>
</evidence>
<organism evidence="13 14">
    <name type="scientific">Pseudobacillus wudalianchiensis</name>
    <dbReference type="NCBI Taxonomy" id="1743143"/>
    <lineage>
        <taxon>Bacteria</taxon>
        <taxon>Bacillati</taxon>
        <taxon>Bacillota</taxon>
        <taxon>Bacilli</taxon>
        <taxon>Bacillales</taxon>
        <taxon>Bacillaceae</taxon>
        <taxon>Pseudobacillus</taxon>
    </lineage>
</organism>
<evidence type="ECO:0000256" key="10">
    <source>
        <dbReference type="ARBA" id="ARBA00039918"/>
    </source>
</evidence>
<keyword evidence="4" id="KW-1003">Cell membrane</keyword>
<evidence type="ECO:0000256" key="2">
    <source>
        <dbReference type="ARBA" id="ARBA00008240"/>
    </source>
</evidence>
<dbReference type="InterPro" id="IPR011701">
    <property type="entry name" value="MFS"/>
</dbReference>
<feature type="transmembrane region" description="Helical" evidence="11">
    <location>
        <begin position="26"/>
        <end position="45"/>
    </location>
</feature>
<feature type="transmembrane region" description="Helical" evidence="11">
    <location>
        <begin position="368"/>
        <end position="392"/>
    </location>
</feature>
<dbReference type="Pfam" id="PF07690">
    <property type="entry name" value="MFS_1"/>
    <property type="match status" value="1"/>
</dbReference>
<dbReference type="InterPro" id="IPR036259">
    <property type="entry name" value="MFS_trans_sf"/>
</dbReference>
<feature type="transmembrane region" description="Helical" evidence="11">
    <location>
        <begin position="398"/>
        <end position="419"/>
    </location>
</feature>
<dbReference type="PANTHER" id="PTHR43045">
    <property type="entry name" value="SHIKIMATE TRANSPORTER"/>
    <property type="match status" value="1"/>
</dbReference>
<feature type="transmembrane region" description="Helical" evidence="11">
    <location>
        <begin position="276"/>
        <end position="295"/>
    </location>
</feature>
<dbReference type="InterPro" id="IPR020846">
    <property type="entry name" value="MFS_dom"/>
</dbReference>
<evidence type="ECO:0000313" key="14">
    <source>
        <dbReference type="Proteomes" id="UP000092578"/>
    </source>
</evidence>
<evidence type="ECO:0000256" key="5">
    <source>
        <dbReference type="ARBA" id="ARBA00022692"/>
    </source>
</evidence>
<dbReference type="PROSITE" id="PS00217">
    <property type="entry name" value="SUGAR_TRANSPORT_2"/>
    <property type="match status" value="1"/>
</dbReference>
<evidence type="ECO:0000256" key="4">
    <source>
        <dbReference type="ARBA" id="ARBA00022475"/>
    </source>
</evidence>
<dbReference type="Proteomes" id="UP000092578">
    <property type="component" value="Unassembled WGS sequence"/>
</dbReference>
<sequence>MATVVHSEKTRRKALFASLIGSSIEYYDYLLYGAVASLVFNKVFFSNFDPTVGLLMALASFGIPYFFRPLGGIIFSHIGDKVGRKKSLVLTLGIMGVSTASIGLLPSYDSIGLMAPALLVILRLIQGIAVGGEWGGAVLLAVEYSEKEKRGFGGSIPMMGAAVGMILATGTMSLMTSVLSDAQFLSWGWRIPFIASLALVFIGVWIRGGLEETPDFQKAKDEGRVSKLPIADTFRYHWKEVILTTGAKAIESAPFYMFATFGISYATNTLKMPENSVLNAVTIGTFVSLFAIPLVGRLSDRIGRKKIFITGTLGVIVFAIPYFLLLSQKTMLLLTVAVMIGYAIWSVITAVLGTMFSEMFSAEVRYTGISVGYQLGAAIFGGTCPLIATWLIDKYNSWLPAAIYLMLLGVLSLVCVLLARTIGDSENGAITNNVPPPISNRTVNK</sequence>
<feature type="transmembrane region" description="Helical" evidence="11">
    <location>
        <begin position="331"/>
        <end position="356"/>
    </location>
</feature>
<evidence type="ECO:0000256" key="8">
    <source>
        <dbReference type="ARBA" id="ARBA00023136"/>
    </source>
</evidence>
<feature type="transmembrane region" description="Helical" evidence="11">
    <location>
        <begin position="154"/>
        <end position="175"/>
    </location>
</feature>
<evidence type="ECO:0000256" key="6">
    <source>
        <dbReference type="ARBA" id="ARBA00022847"/>
    </source>
</evidence>
<keyword evidence="14" id="KW-1185">Reference proteome</keyword>
<feature type="transmembrane region" description="Helical" evidence="11">
    <location>
        <begin position="120"/>
        <end position="142"/>
    </location>
</feature>
<dbReference type="InterPro" id="IPR005829">
    <property type="entry name" value="Sugar_transporter_CS"/>
</dbReference>
<comment type="function">
    <text evidence="9">May be a proton symporter involved in the uptake of osmolytes such as proline and glycine betaine.</text>
</comment>